<keyword evidence="3" id="KW-1185">Reference proteome</keyword>
<protein>
    <recommendedName>
        <fullName evidence="4">Auxin-responsive protein SAUR32-like</fullName>
    </recommendedName>
</protein>
<comment type="similarity">
    <text evidence="1">Belongs to the ARG7 family.</text>
</comment>
<evidence type="ECO:0008006" key="4">
    <source>
        <dbReference type="Google" id="ProtNLM"/>
    </source>
</evidence>
<gene>
    <name evidence="2" type="ORF">C2845_PM01G26290</name>
</gene>
<dbReference type="AlphaFoldDB" id="A0A3L6TPD4"/>
<dbReference type="STRING" id="4540.A0A3L6TPD4"/>
<accession>A0A3L6TPD4</accession>
<proteinExistence type="inferred from homology"/>
<dbReference type="PANTHER" id="PTHR31374:SF193">
    <property type="entry name" value="OS03G0780350 PROTEIN"/>
    <property type="match status" value="1"/>
</dbReference>
<sequence length="118" mass="13612">MGKSVSVQRGHIPVLVGEGKELQRVLVHRKVLQHPYFTGLLELAAMEFGHDQKGVLRIPCDVKCFHTILQMIRSSTRRKKFFEQKRKEPGIEQMHASRFFLISFLIKAPVPSQKEGHH</sequence>
<evidence type="ECO:0000256" key="1">
    <source>
        <dbReference type="ARBA" id="ARBA00006974"/>
    </source>
</evidence>
<dbReference type="PANTHER" id="PTHR31374">
    <property type="entry name" value="AUXIN-INDUCED PROTEIN-LIKE-RELATED"/>
    <property type="match status" value="1"/>
</dbReference>
<reference evidence="3" key="1">
    <citation type="journal article" date="2019" name="Nat. Commun.">
        <title>The genome of broomcorn millet.</title>
        <authorList>
            <person name="Zou C."/>
            <person name="Miki D."/>
            <person name="Li D."/>
            <person name="Tang Q."/>
            <person name="Xiao L."/>
            <person name="Rajput S."/>
            <person name="Deng P."/>
            <person name="Jia W."/>
            <person name="Huang R."/>
            <person name="Zhang M."/>
            <person name="Sun Y."/>
            <person name="Hu J."/>
            <person name="Fu X."/>
            <person name="Schnable P.S."/>
            <person name="Li F."/>
            <person name="Zhang H."/>
            <person name="Feng B."/>
            <person name="Zhu X."/>
            <person name="Liu R."/>
            <person name="Schnable J.C."/>
            <person name="Zhu J.-K."/>
            <person name="Zhang H."/>
        </authorList>
    </citation>
    <scope>NUCLEOTIDE SEQUENCE [LARGE SCALE GENOMIC DNA]</scope>
</reference>
<dbReference type="Proteomes" id="UP000275267">
    <property type="component" value="Unassembled WGS sequence"/>
</dbReference>
<dbReference type="InterPro" id="IPR003676">
    <property type="entry name" value="SAUR_fam"/>
</dbReference>
<evidence type="ECO:0000313" key="2">
    <source>
        <dbReference type="EMBL" id="RLN41345.1"/>
    </source>
</evidence>
<organism evidence="2 3">
    <name type="scientific">Panicum miliaceum</name>
    <name type="common">Proso millet</name>
    <name type="synonym">Broomcorn millet</name>
    <dbReference type="NCBI Taxonomy" id="4540"/>
    <lineage>
        <taxon>Eukaryota</taxon>
        <taxon>Viridiplantae</taxon>
        <taxon>Streptophyta</taxon>
        <taxon>Embryophyta</taxon>
        <taxon>Tracheophyta</taxon>
        <taxon>Spermatophyta</taxon>
        <taxon>Magnoliopsida</taxon>
        <taxon>Liliopsida</taxon>
        <taxon>Poales</taxon>
        <taxon>Poaceae</taxon>
        <taxon>PACMAD clade</taxon>
        <taxon>Panicoideae</taxon>
        <taxon>Panicodae</taxon>
        <taxon>Paniceae</taxon>
        <taxon>Panicinae</taxon>
        <taxon>Panicum</taxon>
        <taxon>Panicum sect. Panicum</taxon>
    </lineage>
</organism>
<dbReference type="GO" id="GO:0009733">
    <property type="term" value="P:response to auxin"/>
    <property type="evidence" value="ECO:0007669"/>
    <property type="project" value="InterPro"/>
</dbReference>
<evidence type="ECO:0000313" key="3">
    <source>
        <dbReference type="Proteomes" id="UP000275267"/>
    </source>
</evidence>
<name>A0A3L6TPD4_PANMI</name>
<dbReference type="Pfam" id="PF02519">
    <property type="entry name" value="Auxin_inducible"/>
    <property type="match status" value="1"/>
</dbReference>
<comment type="caution">
    <text evidence="2">The sequence shown here is derived from an EMBL/GenBank/DDBJ whole genome shotgun (WGS) entry which is preliminary data.</text>
</comment>
<dbReference type="OrthoDB" id="838391at2759"/>
<dbReference type="EMBL" id="PQIB02000001">
    <property type="protein sequence ID" value="RLN41345.1"/>
    <property type="molecule type" value="Genomic_DNA"/>
</dbReference>